<comment type="caution">
    <text evidence="1">The sequence shown here is derived from an EMBL/GenBank/DDBJ whole genome shotgun (WGS) entry which is preliminary data.</text>
</comment>
<dbReference type="AlphaFoldDB" id="A0A2T9ZKK5"/>
<dbReference type="OrthoDB" id="5736574at2759"/>
<gene>
    <name evidence="1" type="ORF">BB560_000363</name>
</gene>
<keyword evidence="2" id="KW-1185">Reference proteome</keyword>
<organism evidence="1 2">
    <name type="scientific">Smittium megazygosporum</name>
    <dbReference type="NCBI Taxonomy" id="133381"/>
    <lineage>
        <taxon>Eukaryota</taxon>
        <taxon>Fungi</taxon>
        <taxon>Fungi incertae sedis</taxon>
        <taxon>Zoopagomycota</taxon>
        <taxon>Kickxellomycotina</taxon>
        <taxon>Harpellomycetes</taxon>
        <taxon>Harpellales</taxon>
        <taxon>Legeriomycetaceae</taxon>
        <taxon>Smittium</taxon>
    </lineage>
</organism>
<protein>
    <submittedName>
        <fullName evidence="1">Uncharacterized protein</fullName>
    </submittedName>
</protein>
<reference evidence="1 2" key="1">
    <citation type="journal article" date="2018" name="MBio">
        <title>Comparative Genomics Reveals the Core Gene Toolbox for the Fungus-Insect Symbiosis.</title>
        <authorList>
            <person name="Wang Y."/>
            <person name="Stata M."/>
            <person name="Wang W."/>
            <person name="Stajich J.E."/>
            <person name="White M.M."/>
            <person name="Moncalvo J.M."/>
        </authorList>
    </citation>
    <scope>NUCLEOTIDE SEQUENCE [LARGE SCALE GENOMIC DNA]</scope>
    <source>
        <strain evidence="1 2">SC-DP-2</strain>
    </source>
</reference>
<name>A0A2T9ZKK5_9FUNG</name>
<accession>A0A2T9ZKK5</accession>
<sequence length="126" mass="14270">MRGNRANRSIDTHSDRWATLLTEMARIRPWSSSLRIGVCEDCKVPLLSDRRLSSAYFNSIENVFRRENTFFAQFETLGSNESQNAALVLDCRVESSEITAVIGQNYSESRNSRAVIVWKLGANHAT</sequence>
<proteinExistence type="predicted"/>
<dbReference type="EMBL" id="MBFS01000037">
    <property type="protein sequence ID" value="PVV05119.1"/>
    <property type="molecule type" value="Genomic_DNA"/>
</dbReference>
<evidence type="ECO:0000313" key="2">
    <source>
        <dbReference type="Proteomes" id="UP000245609"/>
    </source>
</evidence>
<dbReference type="Proteomes" id="UP000245609">
    <property type="component" value="Unassembled WGS sequence"/>
</dbReference>
<evidence type="ECO:0000313" key="1">
    <source>
        <dbReference type="EMBL" id="PVV05119.1"/>
    </source>
</evidence>